<protein>
    <submittedName>
        <fullName evidence="4">4-hydroxybutyrate coenzyme A transferase</fullName>
    </submittedName>
</protein>
<accession>A0AAD4R5T5</accession>
<dbReference type="PANTHER" id="PTHR21432:SF13">
    <property type="entry name" value="ACETYL-COA HYDROLASE"/>
    <property type="match status" value="1"/>
</dbReference>
<gene>
    <name evidence="4" type="ORF">DdX_10292</name>
</gene>
<evidence type="ECO:0000313" key="4">
    <source>
        <dbReference type="EMBL" id="KAI1711411.1"/>
    </source>
</evidence>
<dbReference type="Proteomes" id="UP001201812">
    <property type="component" value="Unassembled WGS sequence"/>
</dbReference>
<dbReference type="Gene3D" id="3.40.1080.10">
    <property type="entry name" value="Glutaconate Coenzyme A-transferase"/>
    <property type="match status" value="1"/>
</dbReference>
<dbReference type="GO" id="GO:0006083">
    <property type="term" value="P:acetate metabolic process"/>
    <property type="evidence" value="ECO:0007669"/>
    <property type="project" value="InterPro"/>
</dbReference>
<dbReference type="Pfam" id="PF13336">
    <property type="entry name" value="AcetylCoA_hyd_C"/>
    <property type="match status" value="1"/>
</dbReference>
<reference evidence="4" key="1">
    <citation type="submission" date="2022-01" db="EMBL/GenBank/DDBJ databases">
        <title>Genome Sequence Resource for Two Populations of Ditylenchus destructor, the Migratory Endoparasitic Phytonematode.</title>
        <authorList>
            <person name="Zhang H."/>
            <person name="Lin R."/>
            <person name="Xie B."/>
        </authorList>
    </citation>
    <scope>NUCLEOTIDE SEQUENCE</scope>
    <source>
        <strain evidence="4">BazhouSP</strain>
    </source>
</reference>
<comment type="caution">
    <text evidence="4">The sequence shown here is derived from an EMBL/GenBank/DDBJ whole genome shotgun (WGS) entry which is preliminary data.</text>
</comment>
<dbReference type="PANTHER" id="PTHR21432">
    <property type="entry name" value="ACETYL-COA HYDROLASE-RELATED"/>
    <property type="match status" value="1"/>
</dbReference>
<name>A0AAD4R5T5_9BILA</name>
<dbReference type="InterPro" id="IPR037171">
    <property type="entry name" value="NagB/RpiA_transferase-like"/>
</dbReference>
<dbReference type="Pfam" id="PF02550">
    <property type="entry name" value="AcetylCoA_hydro"/>
    <property type="match status" value="1"/>
</dbReference>
<evidence type="ECO:0000313" key="5">
    <source>
        <dbReference type="Proteomes" id="UP001201812"/>
    </source>
</evidence>
<evidence type="ECO:0000259" key="2">
    <source>
        <dbReference type="Pfam" id="PF02550"/>
    </source>
</evidence>
<dbReference type="InterPro" id="IPR046433">
    <property type="entry name" value="ActCoA_hydro"/>
</dbReference>
<keyword evidence="4" id="KW-0808">Transferase</keyword>
<dbReference type="AlphaFoldDB" id="A0AAD4R5T5"/>
<dbReference type="Gene3D" id="3.30.750.70">
    <property type="entry name" value="4-hydroxybutyrate coenzyme like domains"/>
    <property type="match status" value="1"/>
</dbReference>
<dbReference type="InterPro" id="IPR026888">
    <property type="entry name" value="AcetylCoA_hyd_C"/>
</dbReference>
<feature type="domain" description="Acetyl-CoA hydrolase/transferase C-terminal" evidence="3">
    <location>
        <begin position="311"/>
        <end position="465"/>
    </location>
</feature>
<dbReference type="EMBL" id="JAKKPZ010000022">
    <property type="protein sequence ID" value="KAI1711411.1"/>
    <property type="molecule type" value="Genomic_DNA"/>
</dbReference>
<sequence length="476" mass="52216">MNSRVLPHILDSYFSIFCQKRNLSGLLPHHNVRTLTWPRQGYTPKRCSASEAVLAVKSGDHVYLHQAPSTPTDLIHALANRVDRENLSGIRLSHGLVHGHVPWAEEKLCDKMRSNSMFICSNIRSLVNKGKADYLPVFLSESGRLYDDKALKVDVAFLNVSPPDEHGYCSLGVNVDMSSGAARNADKIIATINKSQPRTFGDTMIHISQFEAIVEGDVTPIFEVQEATVTEENKAIGKLIAENLVTNGATIQLGVGAIPNMVAEYLKNHKDLGVHTELLGSYITELVECNAVTNSKKTLNRGKIVTCLAMGNRKFYDFLDNNPLVLFGSAGYTNNVQNIAKNSRMTCINSAIEVDLTGQVCSDSIGKTFYSGFGGQVDFIYGASIAYDGLGKSVIALPSTTSKGESRIVPYIKLGGGIVTTRAHVHYIVTENGIAQLWGKNTRQRAYELISIAHPSKRENLEKEAFERLGCMPARE</sequence>
<dbReference type="Gene3D" id="3.40.1080.20">
    <property type="entry name" value="Acetyl-CoA hydrolase/transferase C-terminal domain"/>
    <property type="match status" value="1"/>
</dbReference>
<dbReference type="InterPro" id="IPR038460">
    <property type="entry name" value="AcetylCoA_hyd_C_sf"/>
</dbReference>
<proteinExistence type="inferred from homology"/>
<keyword evidence="5" id="KW-1185">Reference proteome</keyword>
<dbReference type="GO" id="GO:0005739">
    <property type="term" value="C:mitochondrion"/>
    <property type="evidence" value="ECO:0007669"/>
    <property type="project" value="TreeGrafter"/>
</dbReference>
<feature type="domain" description="Acetyl-CoA hydrolase/transferase N-terminal" evidence="2">
    <location>
        <begin position="40"/>
        <end position="221"/>
    </location>
</feature>
<dbReference type="InterPro" id="IPR003702">
    <property type="entry name" value="ActCoA_hydro_N"/>
</dbReference>
<dbReference type="SUPFAM" id="SSF100950">
    <property type="entry name" value="NagB/RpiA/CoA transferase-like"/>
    <property type="match status" value="2"/>
</dbReference>
<comment type="similarity">
    <text evidence="1">Belongs to the acetyl-CoA hydrolase/transferase family.</text>
</comment>
<organism evidence="4 5">
    <name type="scientific">Ditylenchus destructor</name>
    <dbReference type="NCBI Taxonomy" id="166010"/>
    <lineage>
        <taxon>Eukaryota</taxon>
        <taxon>Metazoa</taxon>
        <taxon>Ecdysozoa</taxon>
        <taxon>Nematoda</taxon>
        <taxon>Chromadorea</taxon>
        <taxon>Rhabditida</taxon>
        <taxon>Tylenchina</taxon>
        <taxon>Tylenchomorpha</taxon>
        <taxon>Sphaerularioidea</taxon>
        <taxon>Anguinidae</taxon>
        <taxon>Anguininae</taxon>
        <taxon>Ditylenchus</taxon>
    </lineage>
</organism>
<evidence type="ECO:0000256" key="1">
    <source>
        <dbReference type="ARBA" id="ARBA00009632"/>
    </source>
</evidence>
<dbReference type="GO" id="GO:0008775">
    <property type="term" value="F:acetate CoA-transferase activity"/>
    <property type="evidence" value="ECO:0007669"/>
    <property type="project" value="InterPro"/>
</dbReference>
<evidence type="ECO:0000259" key="3">
    <source>
        <dbReference type="Pfam" id="PF13336"/>
    </source>
</evidence>